<dbReference type="InterPro" id="IPR031823">
    <property type="entry name" value="TatT"/>
</dbReference>
<protein>
    <submittedName>
        <fullName evidence="2">Uncharacterized protein</fullName>
    </submittedName>
</protein>
<dbReference type="Gene3D" id="1.25.40.10">
    <property type="entry name" value="Tetratricopeptide repeat domain"/>
    <property type="match status" value="1"/>
</dbReference>
<keyword evidence="3" id="KW-1185">Reference proteome</keyword>
<dbReference type="RefSeq" id="WP_052515445.1">
    <property type="nucleotide sequence ID" value="NZ_AZAC01000044.1"/>
</dbReference>
<dbReference type="Proteomes" id="UP000032233">
    <property type="component" value="Unassembled WGS sequence"/>
</dbReference>
<comment type="caution">
    <text evidence="2">The sequence shown here is derived from an EMBL/GenBank/DDBJ whole genome shotgun (WGS) entry which is preliminary data.</text>
</comment>
<dbReference type="AlphaFoldDB" id="A0A0D2J0Q2"/>
<evidence type="ECO:0000256" key="1">
    <source>
        <dbReference type="SAM" id="SignalP"/>
    </source>
</evidence>
<reference evidence="2 3" key="1">
    <citation type="submission" date="2013-11" db="EMBL/GenBank/DDBJ databases">
        <title>Metagenomic analysis of a methanogenic consortium involved in long chain n-alkane degradation.</title>
        <authorList>
            <person name="Davidova I.A."/>
            <person name="Callaghan A.V."/>
            <person name="Wawrik B."/>
            <person name="Pruitt S."/>
            <person name="Marks C."/>
            <person name="Duncan K.E."/>
            <person name="Suflita J.M."/>
        </authorList>
    </citation>
    <scope>NUCLEOTIDE SEQUENCE [LARGE SCALE GENOMIC DNA]</scope>
    <source>
        <strain evidence="2 3">SPR</strain>
    </source>
</reference>
<evidence type="ECO:0000313" key="3">
    <source>
        <dbReference type="Proteomes" id="UP000032233"/>
    </source>
</evidence>
<dbReference type="InParanoid" id="A0A0D2J0Q2"/>
<dbReference type="EMBL" id="AZAC01000044">
    <property type="protein sequence ID" value="KIX11834.1"/>
    <property type="molecule type" value="Genomic_DNA"/>
</dbReference>
<dbReference type="STRING" id="1429043.X474_22420"/>
<feature type="chain" id="PRO_5002244500" evidence="1">
    <location>
        <begin position="26"/>
        <end position="248"/>
    </location>
</feature>
<evidence type="ECO:0000313" key="2">
    <source>
        <dbReference type="EMBL" id="KIX11834.1"/>
    </source>
</evidence>
<proteinExistence type="predicted"/>
<accession>A0A0D2J0Q2</accession>
<organism evidence="2 3">
    <name type="scientific">Dethiosulfatarculus sandiegensis</name>
    <dbReference type="NCBI Taxonomy" id="1429043"/>
    <lineage>
        <taxon>Bacteria</taxon>
        <taxon>Pseudomonadati</taxon>
        <taxon>Thermodesulfobacteriota</taxon>
        <taxon>Desulfarculia</taxon>
        <taxon>Desulfarculales</taxon>
        <taxon>Desulfarculaceae</taxon>
        <taxon>Dethiosulfatarculus</taxon>
    </lineage>
</organism>
<name>A0A0D2J0Q2_9BACT</name>
<keyword evidence="1" id="KW-0732">Signal</keyword>
<gene>
    <name evidence="2" type="ORF">X474_22420</name>
</gene>
<dbReference type="InterPro" id="IPR011990">
    <property type="entry name" value="TPR-like_helical_dom_sf"/>
</dbReference>
<dbReference type="OrthoDB" id="5382001at2"/>
<feature type="signal peptide" evidence="1">
    <location>
        <begin position="1"/>
        <end position="25"/>
    </location>
</feature>
<dbReference type="SUPFAM" id="SSF48452">
    <property type="entry name" value="TPR-like"/>
    <property type="match status" value="1"/>
</dbReference>
<sequence>MLAKKSLTLGVFLCLTLILSQFAFAEDTAALMGKADQLYLQRGQEGKAVEAARIYETILKAEPGNTEAAWKKARALFWVGGHSPEEKKLEIYSQAVESAKQAIKNDPKSAPAHFWLGASYGFYGNAKGVMESLSLIDPIKEEMAAVMELDPTYAHGGPDRVLGRLYFKVPGLFGGDNDLAMEHLEKAVKAGPNYFLNHIYLAEVYLDEEMNDKAKGLLQKVLAGPPSEGMEPEYVDWKAAAQRMLGKL</sequence>
<dbReference type="Pfam" id="PF16811">
    <property type="entry name" value="TAtT"/>
    <property type="match status" value="1"/>
</dbReference>